<accession>H8Z693</accession>
<reference evidence="1 2" key="2">
    <citation type="submission" date="2011-11" db="EMBL/GenBank/DDBJ databases">
        <authorList>
            <consortium name="US DOE Joint Genome Institute"/>
            <person name="Lucas S."/>
            <person name="Han J."/>
            <person name="Lapidus A."/>
            <person name="Cheng J.-F."/>
            <person name="Goodwin L."/>
            <person name="Pitluck S."/>
            <person name="Peters L."/>
            <person name="Ovchinnikova G."/>
            <person name="Zhang X."/>
            <person name="Detter J.C."/>
            <person name="Han C."/>
            <person name="Tapia R."/>
            <person name="Land M."/>
            <person name="Hauser L."/>
            <person name="Kyrpides N."/>
            <person name="Ivanova N."/>
            <person name="Pagani I."/>
            <person name="Vogl K."/>
            <person name="Liu Z."/>
            <person name="Overmann J."/>
            <person name="Frigaard N.-U."/>
            <person name="Bryant D."/>
            <person name="Woyke T."/>
        </authorList>
    </citation>
    <scope>NUCLEOTIDE SEQUENCE [LARGE SCALE GENOMIC DNA]</scope>
    <source>
        <strain evidence="1 2">970</strain>
    </source>
</reference>
<dbReference type="eggNOG" id="ENOG50334WD">
    <property type="taxonomic scope" value="Bacteria"/>
</dbReference>
<dbReference type="AlphaFoldDB" id="H8Z693"/>
<dbReference type="Proteomes" id="UP000002964">
    <property type="component" value="Unassembled WGS sequence"/>
</dbReference>
<dbReference type="STRING" id="631362.Thi970DRAFT_04331"/>
<sequence>MIQSPCSRSRPRLMVSANPGNQSMRFTTRTRSMATLCAAAALLLSACSNPMEDVRVTLCKDLVRIKRGDEVVWKDVRTETPGYNDAVVQLNFSASGNDGSAACYYAYNAVDDTALALSDPLSSYSTSPSKMQLDGRTLPRPELAEAVKQAMIKQGRSFVDGVRNFLK</sequence>
<name>H8Z693_9GAMM</name>
<reference evidence="2" key="1">
    <citation type="submission" date="2011-06" db="EMBL/GenBank/DDBJ databases">
        <authorList>
            <consortium name="US DOE Joint Genome Institute (JGI-PGF)"/>
            <person name="Lucas S."/>
            <person name="Han J."/>
            <person name="Lapidus A."/>
            <person name="Cheng J.-F."/>
            <person name="Goodwin L."/>
            <person name="Pitluck S."/>
            <person name="Peters L."/>
            <person name="Land M.L."/>
            <person name="Hauser L."/>
            <person name="Vogl K."/>
            <person name="Liu Z."/>
            <person name="Overmann J."/>
            <person name="Frigaard N.-U."/>
            <person name="Bryant D.A."/>
            <person name="Woyke T.J."/>
        </authorList>
    </citation>
    <scope>NUCLEOTIDE SEQUENCE [LARGE SCALE GENOMIC DNA]</scope>
    <source>
        <strain evidence="2">970</strain>
    </source>
</reference>
<organism evidence="1 2">
    <name type="scientific">Thiorhodovibrio frisius</name>
    <dbReference type="NCBI Taxonomy" id="631362"/>
    <lineage>
        <taxon>Bacteria</taxon>
        <taxon>Pseudomonadati</taxon>
        <taxon>Pseudomonadota</taxon>
        <taxon>Gammaproteobacteria</taxon>
        <taxon>Chromatiales</taxon>
        <taxon>Chromatiaceae</taxon>
        <taxon>Thiorhodovibrio</taxon>
    </lineage>
</organism>
<keyword evidence="2" id="KW-1185">Reference proteome</keyword>
<dbReference type="EMBL" id="JH603170">
    <property type="protein sequence ID" value="EIC20677.1"/>
    <property type="molecule type" value="Genomic_DNA"/>
</dbReference>
<evidence type="ECO:0000313" key="2">
    <source>
        <dbReference type="Proteomes" id="UP000002964"/>
    </source>
</evidence>
<gene>
    <name evidence="1" type="ORF">Thi970DRAFT_04331</name>
</gene>
<evidence type="ECO:0000313" key="1">
    <source>
        <dbReference type="EMBL" id="EIC20677.1"/>
    </source>
</evidence>
<protein>
    <submittedName>
        <fullName evidence="1">Uncharacterized protein</fullName>
    </submittedName>
</protein>
<dbReference type="HOGENOM" id="CLU_135688_0_0_6"/>
<proteinExistence type="predicted"/>